<comment type="caution">
    <text evidence="3">The sequence shown here is derived from an EMBL/GenBank/DDBJ whole genome shotgun (WGS) entry which is preliminary data.</text>
</comment>
<reference evidence="3 4" key="1">
    <citation type="submission" date="2019-02" db="EMBL/GenBank/DDBJ databases">
        <title>Arundinibacter roseus gen. nov., sp. nov., a new member of the family Cytophagaceae.</title>
        <authorList>
            <person name="Szuroczki S."/>
            <person name="Khayer B."/>
            <person name="Sproer C."/>
            <person name="Toumi M."/>
            <person name="Szabo A."/>
            <person name="Felfoldi T."/>
            <person name="Schumann P."/>
            <person name="Toth E."/>
        </authorList>
    </citation>
    <scope>NUCLEOTIDE SEQUENCE [LARGE SCALE GENOMIC DNA]</scope>
    <source>
        <strain evidence="3 4">DMA-k-7a</strain>
    </source>
</reference>
<evidence type="ECO:0000313" key="3">
    <source>
        <dbReference type="EMBL" id="TDB63503.1"/>
    </source>
</evidence>
<dbReference type="Pfam" id="PF04422">
    <property type="entry name" value="FrhB_FdhB_N"/>
    <property type="match status" value="1"/>
</dbReference>
<dbReference type="InterPro" id="IPR045220">
    <property type="entry name" value="FRHB/FDHB/HCAR-like"/>
</dbReference>
<dbReference type="OrthoDB" id="9813230at2"/>
<evidence type="ECO:0000313" key="4">
    <source>
        <dbReference type="Proteomes" id="UP000295706"/>
    </source>
</evidence>
<proteinExistence type="predicted"/>
<dbReference type="InterPro" id="IPR007516">
    <property type="entry name" value="Co_F420_Hydgase/DH_bsu_N"/>
</dbReference>
<dbReference type="GO" id="GO:0052592">
    <property type="term" value="F:oxidoreductase activity, acting on CH or CH2 groups, with an iron-sulfur protein as acceptor"/>
    <property type="evidence" value="ECO:0007669"/>
    <property type="project" value="TreeGrafter"/>
</dbReference>
<dbReference type="Pfam" id="PF04432">
    <property type="entry name" value="FrhB_FdhB_C"/>
    <property type="match status" value="1"/>
</dbReference>
<dbReference type="EMBL" id="SMJU01000010">
    <property type="protein sequence ID" value="TDB63503.1"/>
    <property type="molecule type" value="Genomic_DNA"/>
</dbReference>
<evidence type="ECO:0000259" key="1">
    <source>
        <dbReference type="Pfam" id="PF04422"/>
    </source>
</evidence>
<dbReference type="InterPro" id="IPR007525">
    <property type="entry name" value="FrhB_FdhB_C"/>
</dbReference>
<protein>
    <submittedName>
        <fullName evidence="3">Coenzyme F420 hydrogenase</fullName>
    </submittedName>
</protein>
<evidence type="ECO:0000259" key="2">
    <source>
        <dbReference type="Pfam" id="PF04432"/>
    </source>
</evidence>
<dbReference type="Proteomes" id="UP000295706">
    <property type="component" value="Unassembled WGS sequence"/>
</dbReference>
<dbReference type="PANTHER" id="PTHR31332:SF0">
    <property type="entry name" value="7-HYDROXYMETHYL CHLOROPHYLL A REDUCTASE, CHLOROPLASTIC"/>
    <property type="match status" value="1"/>
</dbReference>
<dbReference type="AlphaFoldDB" id="A0A4R4K804"/>
<organism evidence="3 4">
    <name type="scientific">Arundinibacter roseus</name>
    <dbReference type="NCBI Taxonomy" id="2070510"/>
    <lineage>
        <taxon>Bacteria</taxon>
        <taxon>Pseudomonadati</taxon>
        <taxon>Bacteroidota</taxon>
        <taxon>Cytophagia</taxon>
        <taxon>Cytophagales</taxon>
        <taxon>Spirosomataceae</taxon>
        <taxon>Arundinibacter</taxon>
    </lineage>
</organism>
<sequence>MESRNLNIEDTVIKGGYCIGCGVCAVIKDSPYNIKLDDHSKFVADRNNVFTNEIEEKLNKICPFSEESKNEDQIGEVLYKNSKSLYSDKLGHYIKSYAGYVLSDGYRERGSSGGAGSWILNELYDKGLIDGVLHVKNRIPTKEDKRLFHYSISKSKKEILSGAKSKYYPIELSEVLRLVKEHPGKYALIGLPCFIKAVRLLMEEEEIYKKRIVFCIGLVCGHLKSTRFAEMLAWQNGIHPKNLLSVDFRTKLKGYGANQYGITVSGMINGVKITKVTQPVAKLFGTNWGHGFFKYKACDFCDDVMAETADITIGDAWLPQYIHESEGTNILIIRNQIINNVVNLARKNLKVKFEEITEEEVIKSQNSGISHRREGLAYRLMKQDECGKWRPIKRVKAKNILTLNVEKIQNLRQILADESHLQFSKALLDNNFEVFVKGMVPYLNEYNKRYKTSIFKRIENKLTFIKNRLISKIRNYKFFKLK</sequence>
<gene>
    <name evidence="3" type="ORF">EZE20_16555</name>
</gene>
<accession>A0A4R4K804</accession>
<feature type="domain" description="Coenzyme F420 hydrogenase/dehydrogenase beta subunit C-terminal" evidence="2">
    <location>
        <begin position="185"/>
        <end position="358"/>
    </location>
</feature>
<feature type="domain" description="Coenzyme F420 hydrogenase/dehydrogenase beta subunit N-terminal" evidence="1">
    <location>
        <begin position="97"/>
        <end position="176"/>
    </location>
</feature>
<dbReference type="PANTHER" id="PTHR31332">
    <property type="entry name" value="7-HYDROXYMETHYL CHLOROPHYLL A REDUCTASE, CHLOROPLASTIC"/>
    <property type="match status" value="1"/>
</dbReference>
<keyword evidence="4" id="KW-1185">Reference proteome</keyword>
<name>A0A4R4K804_9BACT</name>